<dbReference type="InterPro" id="IPR018511">
    <property type="entry name" value="Hemolysin-typ_Ca-bd_CS"/>
</dbReference>
<evidence type="ECO:0000313" key="4">
    <source>
        <dbReference type="EMBL" id="MDE4166852.1"/>
    </source>
</evidence>
<comment type="subcellular location">
    <subcellularLocation>
        <location evidence="1">Secreted</location>
    </subcellularLocation>
</comment>
<keyword evidence="2" id="KW-0964">Secreted</keyword>
<dbReference type="PANTHER" id="PTHR38340:SF1">
    <property type="entry name" value="S-LAYER PROTEIN"/>
    <property type="match status" value="1"/>
</dbReference>
<evidence type="ECO:0000256" key="3">
    <source>
        <dbReference type="SAM" id="MobiDB-lite"/>
    </source>
</evidence>
<feature type="region of interest" description="Disordered" evidence="3">
    <location>
        <begin position="102"/>
        <end position="169"/>
    </location>
</feature>
<dbReference type="InterPro" id="IPR001343">
    <property type="entry name" value="Hemolysn_Ca-bd"/>
</dbReference>
<dbReference type="RefSeq" id="WP_274839847.1">
    <property type="nucleotide sequence ID" value="NZ_JARCJF010000007.1"/>
</dbReference>
<dbReference type="SUPFAM" id="SSF51120">
    <property type="entry name" value="beta-Roll"/>
    <property type="match status" value="2"/>
</dbReference>
<dbReference type="PRINTS" id="PR00313">
    <property type="entry name" value="CABNDNGRPT"/>
</dbReference>
<name>A0ABD4XCL4_9RHOB</name>
<dbReference type="EMBL" id="JARCJK010000007">
    <property type="protein sequence ID" value="MDE4166852.1"/>
    <property type="molecule type" value="Genomic_DNA"/>
</dbReference>
<evidence type="ECO:0000313" key="5">
    <source>
        <dbReference type="Proteomes" id="UP001218364"/>
    </source>
</evidence>
<organism evidence="4 5">
    <name type="scientific">Phaeobacter gallaeciensis</name>
    <dbReference type="NCBI Taxonomy" id="60890"/>
    <lineage>
        <taxon>Bacteria</taxon>
        <taxon>Pseudomonadati</taxon>
        <taxon>Pseudomonadota</taxon>
        <taxon>Alphaproteobacteria</taxon>
        <taxon>Rhodobacterales</taxon>
        <taxon>Roseobacteraceae</taxon>
        <taxon>Phaeobacter</taxon>
    </lineage>
</organism>
<dbReference type="PANTHER" id="PTHR38340">
    <property type="entry name" value="S-LAYER PROTEIN"/>
    <property type="match status" value="1"/>
</dbReference>
<reference evidence="4 5" key="1">
    <citation type="submission" date="2023-02" db="EMBL/GenBank/DDBJ databases">
        <title>Population genomics of bacteria associated with diatom.</title>
        <authorList>
            <person name="Xie J."/>
            <person name="Wang H."/>
        </authorList>
    </citation>
    <scope>NUCLEOTIDE SEQUENCE [LARGE SCALE GENOMIC DNA]</scope>
    <source>
        <strain evidence="4 5">PT47_8</strain>
    </source>
</reference>
<dbReference type="InterPro" id="IPR050557">
    <property type="entry name" value="RTX_toxin/Mannuronan_C5-epim"/>
</dbReference>
<accession>A0ABD4XCL4</accession>
<dbReference type="Proteomes" id="UP001218364">
    <property type="component" value="Unassembled WGS sequence"/>
</dbReference>
<protein>
    <submittedName>
        <fullName evidence="4">Calcium-binding protein</fullName>
    </submittedName>
</protein>
<dbReference type="AlphaFoldDB" id="A0ABD4XCL4"/>
<dbReference type="Pfam" id="PF00353">
    <property type="entry name" value="HemolysinCabind"/>
    <property type="match status" value="4"/>
</dbReference>
<dbReference type="GO" id="GO:0005576">
    <property type="term" value="C:extracellular region"/>
    <property type="evidence" value="ECO:0007669"/>
    <property type="project" value="UniProtKB-SubCell"/>
</dbReference>
<evidence type="ECO:0000256" key="2">
    <source>
        <dbReference type="ARBA" id="ARBA00022525"/>
    </source>
</evidence>
<dbReference type="Gene3D" id="2.150.10.10">
    <property type="entry name" value="Serralysin-like metalloprotease, C-terminal"/>
    <property type="match status" value="3"/>
</dbReference>
<gene>
    <name evidence="4" type="ORF">PXK24_14225</name>
</gene>
<evidence type="ECO:0000256" key="1">
    <source>
        <dbReference type="ARBA" id="ARBA00004613"/>
    </source>
</evidence>
<sequence length="296" mass="30381">MPEGGNVFLEVTHNSGYSAIYDSNLNWVADIGQGPIHLEAGTYIVHADYSSPTYGALTFTGVEPTNGGLGSTIDGTSGDDLLTGTVADDSIRGLSGNDSLEGFDGTDTLVGGEGRDTIDAGEGDDSLSGGLGHDRLLGRGGDDRGNGGGGRDRIFGGSGNDTLEGKIGSDQLFGQRGRDFLKGGSGQDRIMGGGGHDTLAGGFGGDVLAGGRGRDMLTGGAGRDTFAFSRGNGQDTITDFELGIDRIKIGRGASQMEQLSFEQHGNDVLVSFSDVNLTVENASVESLSISDHFLFG</sequence>
<comment type="caution">
    <text evidence="4">The sequence shown here is derived from an EMBL/GenBank/DDBJ whole genome shotgun (WGS) entry which is preliminary data.</text>
</comment>
<dbReference type="InterPro" id="IPR011049">
    <property type="entry name" value="Serralysin-like_metalloprot_C"/>
</dbReference>
<dbReference type="PROSITE" id="PS00330">
    <property type="entry name" value="HEMOLYSIN_CALCIUM"/>
    <property type="match status" value="5"/>
</dbReference>
<feature type="compositionally biased region" description="Basic and acidic residues" evidence="3">
    <location>
        <begin position="132"/>
        <end position="154"/>
    </location>
</feature>
<proteinExistence type="predicted"/>